<proteinExistence type="predicted"/>
<sequence>MSVFKQTVLQLIGLWFRQKTRGNEQFLNQTKDQISYSSEFCDRNGEFTTPKVGAPFTGIESAERVVLASNKVIHHKFPWFSSTTSVDVETDLKIQKTIREQFVDKTVFVIAHRLNTIMGSDRIMVMDQVHVQELDSSANLLSNEQTAFNGLIRPLD</sequence>
<evidence type="ECO:0000256" key="1">
    <source>
        <dbReference type="ARBA" id="ARBA00022741"/>
    </source>
</evidence>
<name>A0A5J4VZW1_9EUKA</name>
<evidence type="ECO:0000313" key="3">
    <source>
        <dbReference type="EMBL" id="KAA6387776.1"/>
    </source>
</evidence>
<dbReference type="GO" id="GO:0005524">
    <property type="term" value="F:ATP binding"/>
    <property type="evidence" value="ECO:0007669"/>
    <property type="project" value="UniProtKB-KW"/>
</dbReference>
<dbReference type="InterPro" id="IPR027417">
    <property type="entry name" value="P-loop_NTPase"/>
</dbReference>
<dbReference type="AlphaFoldDB" id="A0A5J4VZW1"/>
<keyword evidence="2" id="KW-0067">ATP-binding</keyword>
<keyword evidence="1" id="KW-0547">Nucleotide-binding</keyword>
<dbReference type="SUPFAM" id="SSF52540">
    <property type="entry name" value="P-loop containing nucleoside triphosphate hydrolases"/>
    <property type="match status" value="1"/>
</dbReference>
<protein>
    <submittedName>
        <fullName evidence="3">Uncharacterized protein</fullName>
    </submittedName>
</protein>
<dbReference type="GO" id="GO:0042626">
    <property type="term" value="F:ATPase-coupled transmembrane transporter activity"/>
    <property type="evidence" value="ECO:0007669"/>
    <property type="project" value="TreeGrafter"/>
</dbReference>
<comment type="caution">
    <text evidence="3">The sequence shown here is derived from an EMBL/GenBank/DDBJ whole genome shotgun (WGS) entry which is preliminary data.</text>
</comment>
<dbReference type="GO" id="GO:0016020">
    <property type="term" value="C:membrane"/>
    <property type="evidence" value="ECO:0007669"/>
    <property type="project" value="TreeGrafter"/>
</dbReference>
<dbReference type="OrthoDB" id="6500128at2759"/>
<dbReference type="EMBL" id="SNRW01004241">
    <property type="protein sequence ID" value="KAA6387776.1"/>
    <property type="molecule type" value="Genomic_DNA"/>
</dbReference>
<reference evidence="3 4" key="1">
    <citation type="submission" date="2019-03" db="EMBL/GenBank/DDBJ databases">
        <title>Single cell metagenomics reveals metabolic interactions within the superorganism composed of flagellate Streblomastix strix and complex community of Bacteroidetes bacteria on its surface.</title>
        <authorList>
            <person name="Treitli S.C."/>
            <person name="Kolisko M."/>
            <person name="Husnik F."/>
            <person name="Keeling P."/>
            <person name="Hampl V."/>
        </authorList>
    </citation>
    <scope>NUCLEOTIDE SEQUENCE [LARGE SCALE GENOMIC DNA]</scope>
    <source>
        <strain evidence="3">ST1C</strain>
    </source>
</reference>
<dbReference type="InterPro" id="IPR050173">
    <property type="entry name" value="ABC_transporter_C-like"/>
</dbReference>
<dbReference type="Gene3D" id="3.40.50.300">
    <property type="entry name" value="P-loop containing nucleotide triphosphate hydrolases"/>
    <property type="match status" value="1"/>
</dbReference>
<gene>
    <name evidence="3" type="ORF">EZS28_016702</name>
</gene>
<evidence type="ECO:0000256" key="2">
    <source>
        <dbReference type="ARBA" id="ARBA00022840"/>
    </source>
</evidence>
<accession>A0A5J4VZW1</accession>
<dbReference type="PANTHER" id="PTHR24223">
    <property type="entry name" value="ATP-BINDING CASSETTE SUB-FAMILY C"/>
    <property type="match status" value="1"/>
</dbReference>
<evidence type="ECO:0000313" key="4">
    <source>
        <dbReference type="Proteomes" id="UP000324800"/>
    </source>
</evidence>
<dbReference type="Proteomes" id="UP000324800">
    <property type="component" value="Unassembled WGS sequence"/>
</dbReference>
<organism evidence="3 4">
    <name type="scientific">Streblomastix strix</name>
    <dbReference type="NCBI Taxonomy" id="222440"/>
    <lineage>
        <taxon>Eukaryota</taxon>
        <taxon>Metamonada</taxon>
        <taxon>Preaxostyla</taxon>
        <taxon>Oxymonadida</taxon>
        <taxon>Streblomastigidae</taxon>
        <taxon>Streblomastix</taxon>
    </lineage>
</organism>